<protein>
    <recommendedName>
        <fullName evidence="1">DUF6855 domain-containing protein</fullName>
    </recommendedName>
</protein>
<reference evidence="2 3" key="1">
    <citation type="submission" date="2016-09" db="EMBL/GenBank/DDBJ databases">
        <title>Complete genome sequence of microbes from the polar regions.</title>
        <authorList>
            <person name="Liao L."/>
            <person name="Chen B."/>
        </authorList>
    </citation>
    <scope>NUCLEOTIDE SEQUENCE [LARGE SCALE GENOMIC DNA]</scope>
    <source>
        <strain evidence="2 3">ZS314</strain>
    </source>
</reference>
<proteinExistence type="predicted"/>
<dbReference type="EMBL" id="CP017146">
    <property type="protein sequence ID" value="QHO70468.1"/>
    <property type="molecule type" value="Genomic_DNA"/>
</dbReference>
<keyword evidence="3" id="KW-1185">Reference proteome</keyword>
<evidence type="ECO:0000259" key="1">
    <source>
        <dbReference type="Pfam" id="PF21619"/>
    </source>
</evidence>
<sequence>MTMGTRLDPWTLTTPAGDATYQAFIEGDELICELEGATLSYHARSIYDLHEWLVEQGEWVPLGAADEHTEAPQGSVEQFGRSDGNPVGGWFGLLVGQRGQFAVYLPPVLERLGLADLEHGEHAARVRAI</sequence>
<evidence type="ECO:0000313" key="2">
    <source>
        <dbReference type="EMBL" id="QHO70468.1"/>
    </source>
</evidence>
<dbReference type="OrthoDB" id="3379932at2"/>
<gene>
    <name evidence="2" type="ORF">BHD05_13250</name>
</gene>
<accession>A0A7L5AIQ9</accession>
<dbReference type="AlphaFoldDB" id="A0A7L5AIQ9"/>
<dbReference type="InterPro" id="IPR049193">
    <property type="entry name" value="DUF6855"/>
</dbReference>
<dbReference type="Proteomes" id="UP000464507">
    <property type="component" value="Chromosome"/>
</dbReference>
<dbReference type="KEGG" id="mant:BHD05_13250"/>
<name>A0A7L5AIQ9_9MICO</name>
<dbReference type="Pfam" id="PF21619">
    <property type="entry name" value="DUF6855"/>
    <property type="match status" value="1"/>
</dbReference>
<feature type="domain" description="DUF6855" evidence="1">
    <location>
        <begin position="3"/>
        <end position="129"/>
    </location>
</feature>
<dbReference type="RefSeq" id="WP_161886852.1">
    <property type="nucleotide sequence ID" value="NZ_CP017146.1"/>
</dbReference>
<organism evidence="2 3">
    <name type="scientific">Marisediminicola antarctica</name>
    <dbReference type="NCBI Taxonomy" id="674079"/>
    <lineage>
        <taxon>Bacteria</taxon>
        <taxon>Bacillati</taxon>
        <taxon>Actinomycetota</taxon>
        <taxon>Actinomycetes</taxon>
        <taxon>Micrococcales</taxon>
        <taxon>Microbacteriaceae</taxon>
        <taxon>Marisediminicola</taxon>
    </lineage>
</organism>
<evidence type="ECO:0000313" key="3">
    <source>
        <dbReference type="Proteomes" id="UP000464507"/>
    </source>
</evidence>